<dbReference type="PANTHER" id="PTHR34322">
    <property type="entry name" value="TRANSPOSASE, Y1_TNP DOMAIN-CONTAINING"/>
    <property type="match status" value="1"/>
</dbReference>
<dbReference type="SUPFAM" id="SSF143422">
    <property type="entry name" value="Transposase IS200-like"/>
    <property type="match status" value="1"/>
</dbReference>
<comment type="caution">
    <text evidence="2">The sequence shown here is derived from an EMBL/GenBank/DDBJ whole genome shotgun (WGS) entry which is preliminary data.</text>
</comment>
<evidence type="ECO:0000259" key="1">
    <source>
        <dbReference type="SMART" id="SM01321"/>
    </source>
</evidence>
<keyword evidence="3" id="KW-1185">Reference proteome</keyword>
<gene>
    <name evidence="2" type="ORF">BLL52_0822</name>
</gene>
<dbReference type="AlphaFoldDB" id="A0A1Q8YI85"/>
<reference evidence="2 3" key="1">
    <citation type="submission" date="2017-01" db="EMBL/GenBank/DDBJ databases">
        <title>Genome sequence of Rhodoferax antarcticus ANT.BR, a psychrophilic purple nonsulfur bacterium from an Antarctic microbial mat.</title>
        <authorList>
            <person name="Baker J."/>
            <person name="Riester C."/>
            <person name="Skinner B."/>
            <person name="Newell A."/>
            <person name="Swingley W."/>
            <person name="Madigan M."/>
            <person name="Jung D."/>
            <person name="Asao M."/>
            <person name="Chen M."/>
            <person name="Loughlin P."/>
            <person name="Pan H."/>
            <person name="Lin S."/>
            <person name="Li N."/>
            <person name="Shaw J."/>
            <person name="Prado M."/>
            <person name="Sherman C."/>
            <person name="Li X."/>
            <person name="Tang J."/>
            <person name="Blankenship R."/>
            <person name="Zhao T."/>
            <person name="Touchman J."/>
            <person name="Sattley M."/>
        </authorList>
    </citation>
    <scope>NUCLEOTIDE SEQUENCE [LARGE SCALE GENOMIC DNA]</scope>
    <source>
        <strain evidence="2 3">ANT.BR</strain>
    </source>
</reference>
<dbReference type="GO" id="GO:0004803">
    <property type="term" value="F:transposase activity"/>
    <property type="evidence" value="ECO:0007669"/>
    <property type="project" value="InterPro"/>
</dbReference>
<evidence type="ECO:0000313" key="2">
    <source>
        <dbReference type="EMBL" id="OLP07726.1"/>
    </source>
</evidence>
<feature type="domain" description="Transposase IS200-like" evidence="1">
    <location>
        <begin position="9"/>
        <end position="124"/>
    </location>
</feature>
<dbReference type="RefSeq" id="WP_075585382.1">
    <property type="nucleotide sequence ID" value="NZ_MSYM01000007.1"/>
</dbReference>
<dbReference type="Gene3D" id="3.30.70.1290">
    <property type="entry name" value="Transposase IS200-like"/>
    <property type="match status" value="1"/>
</dbReference>
<accession>A0A1Q8YI85</accession>
<dbReference type="InterPro" id="IPR002686">
    <property type="entry name" value="Transposase_17"/>
</dbReference>
<name>A0A1Q8YI85_9BURK</name>
<dbReference type="Proteomes" id="UP000185911">
    <property type="component" value="Unassembled WGS sequence"/>
</dbReference>
<dbReference type="InterPro" id="IPR036515">
    <property type="entry name" value="Transposase_17_sf"/>
</dbReference>
<dbReference type="EMBL" id="MSYM01000007">
    <property type="protein sequence ID" value="OLP07726.1"/>
    <property type="molecule type" value="Genomic_DNA"/>
</dbReference>
<proteinExistence type="predicted"/>
<sequence>MPRHPRIHLDGVPLHIVQRGHNRQPCFFTTADYLAYLEWLGDAARRNGCQIHAYVLMTNHVHLLLTPGDAQAVSRMMMALGRRYVPYVNATYQRSGTLWEGRYKSSLIDSEAYLMACMRYIELNPVRAGICTDPAHYRWSSYRSNALGEAVDTITAHPLLAGLGQDDATRQAAYRELFNQVLPDTTIGDIRLALNQTQPLGSSRFFDAIELATGQRREAKPRGRPRRTEL</sequence>
<dbReference type="SMART" id="SM01321">
    <property type="entry name" value="Y1_Tnp"/>
    <property type="match status" value="1"/>
</dbReference>
<protein>
    <recommendedName>
        <fullName evidence="1">Transposase IS200-like domain-containing protein</fullName>
    </recommendedName>
</protein>
<dbReference type="STRING" id="81479.RA876_18055"/>
<organism evidence="2 3">
    <name type="scientific">Rhodoferax antarcticus ANT.BR</name>
    <dbReference type="NCBI Taxonomy" id="1111071"/>
    <lineage>
        <taxon>Bacteria</taxon>
        <taxon>Pseudomonadati</taxon>
        <taxon>Pseudomonadota</taxon>
        <taxon>Betaproteobacteria</taxon>
        <taxon>Burkholderiales</taxon>
        <taxon>Comamonadaceae</taxon>
        <taxon>Rhodoferax</taxon>
    </lineage>
</organism>
<dbReference type="Pfam" id="PF01797">
    <property type="entry name" value="Y1_Tnp"/>
    <property type="match status" value="1"/>
</dbReference>
<dbReference type="GO" id="GO:0006313">
    <property type="term" value="P:DNA transposition"/>
    <property type="evidence" value="ECO:0007669"/>
    <property type="project" value="InterPro"/>
</dbReference>
<dbReference type="PANTHER" id="PTHR34322:SF2">
    <property type="entry name" value="TRANSPOSASE IS200-LIKE DOMAIN-CONTAINING PROTEIN"/>
    <property type="match status" value="1"/>
</dbReference>
<dbReference type="GO" id="GO:0003677">
    <property type="term" value="F:DNA binding"/>
    <property type="evidence" value="ECO:0007669"/>
    <property type="project" value="InterPro"/>
</dbReference>
<evidence type="ECO:0000313" key="3">
    <source>
        <dbReference type="Proteomes" id="UP000185911"/>
    </source>
</evidence>